<feature type="compositionally biased region" description="Polar residues" evidence="1">
    <location>
        <begin position="195"/>
        <end position="210"/>
    </location>
</feature>
<proteinExistence type="predicted"/>
<dbReference type="EMBL" id="PREZ01000012">
    <property type="protein sequence ID" value="PPA68488.1"/>
    <property type="molecule type" value="Genomic_DNA"/>
</dbReference>
<feature type="compositionally biased region" description="Polar residues" evidence="1">
    <location>
        <begin position="1"/>
        <end position="18"/>
    </location>
</feature>
<name>A0A2S5G659_9BACL</name>
<evidence type="ECO:0000256" key="1">
    <source>
        <dbReference type="SAM" id="MobiDB-lite"/>
    </source>
</evidence>
<comment type="caution">
    <text evidence="2">The sequence shown here is derived from an EMBL/GenBank/DDBJ whole genome shotgun (WGS) entry which is preliminary data.</text>
</comment>
<keyword evidence="2" id="KW-0378">Hydrolase</keyword>
<gene>
    <name evidence="2" type="primary">yyaC</name>
    <name evidence="2" type="ORF">C4B60_20815</name>
</gene>
<dbReference type="Proteomes" id="UP000239047">
    <property type="component" value="Unassembled WGS sequence"/>
</dbReference>
<dbReference type="RefSeq" id="WP_104059889.1">
    <property type="nucleotide sequence ID" value="NZ_PREZ01000012.1"/>
</dbReference>
<reference evidence="2 3" key="1">
    <citation type="submission" date="2018-02" db="EMBL/GenBank/DDBJ databases">
        <title>Jeotgalibacillus proteolyticum sp. nov. a protease producing bacterium isolated from ocean sediments of Laizhou Bay.</title>
        <authorList>
            <person name="Li Y."/>
        </authorList>
    </citation>
    <scope>NUCLEOTIDE SEQUENCE [LARGE SCALE GENOMIC DNA]</scope>
    <source>
        <strain evidence="2 3">22-7</strain>
    </source>
</reference>
<protein>
    <submittedName>
        <fullName evidence="2">Spore protease YyaC</fullName>
    </submittedName>
</protein>
<sequence>MTMNLQPSRQPLRSTSYRSHMDDPMTAHFLSKELAQRYPSSVESIVFVCIGTDRSTGDSLGPIIGTLVQKRSLSQVHIYGTLKNPVHALNLEKTIKLIEKVHPDAFIVGIDACLGQQTSVGFIEIGNGPVRPGAGVQKKLPDVGHIHIMGIVNVGGYMELTMLHNTRLYVVTEMANIIADAIHYSHILRRKNHTGTRNILTSGRPTIPDTSKQERQ</sequence>
<dbReference type="AlphaFoldDB" id="A0A2S5G659"/>
<dbReference type="NCBIfam" id="TIGR02841">
    <property type="entry name" value="spore_YyaC"/>
    <property type="match status" value="1"/>
</dbReference>
<feature type="region of interest" description="Disordered" evidence="1">
    <location>
        <begin position="1"/>
        <end position="20"/>
    </location>
</feature>
<evidence type="ECO:0000313" key="2">
    <source>
        <dbReference type="EMBL" id="PPA68488.1"/>
    </source>
</evidence>
<dbReference type="GO" id="GO:0008233">
    <property type="term" value="F:peptidase activity"/>
    <property type="evidence" value="ECO:0007669"/>
    <property type="project" value="UniProtKB-KW"/>
</dbReference>
<evidence type="ECO:0000313" key="3">
    <source>
        <dbReference type="Proteomes" id="UP000239047"/>
    </source>
</evidence>
<dbReference type="InterPro" id="IPR009665">
    <property type="entry name" value="YyaC"/>
</dbReference>
<accession>A0A2S5G659</accession>
<dbReference type="InterPro" id="IPR023430">
    <property type="entry name" value="Pept_HybD-like_dom_sf"/>
</dbReference>
<dbReference type="OrthoDB" id="9815953at2"/>
<keyword evidence="3" id="KW-1185">Reference proteome</keyword>
<feature type="region of interest" description="Disordered" evidence="1">
    <location>
        <begin position="195"/>
        <end position="216"/>
    </location>
</feature>
<dbReference type="Pfam" id="PF06866">
    <property type="entry name" value="DUF1256"/>
    <property type="match status" value="1"/>
</dbReference>
<organism evidence="2 3">
    <name type="scientific">Jeotgalibacillus proteolyticus</name>
    <dbReference type="NCBI Taxonomy" id="2082395"/>
    <lineage>
        <taxon>Bacteria</taxon>
        <taxon>Bacillati</taxon>
        <taxon>Bacillota</taxon>
        <taxon>Bacilli</taxon>
        <taxon>Bacillales</taxon>
        <taxon>Caryophanaceae</taxon>
        <taxon>Jeotgalibacillus</taxon>
    </lineage>
</organism>
<dbReference type="GO" id="GO:0006508">
    <property type="term" value="P:proteolysis"/>
    <property type="evidence" value="ECO:0007669"/>
    <property type="project" value="UniProtKB-KW"/>
</dbReference>
<dbReference type="SUPFAM" id="SSF53163">
    <property type="entry name" value="HybD-like"/>
    <property type="match status" value="1"/>
</dbReference>
<keyword evidence="2" id="KW-0645">Protease</keyword>